<keyword evidence="9" id="KW-1185">Reference proteome</keyword>
<accession>A0AAF0Y9X2</accession>
<dbReference type="Gene3D" id="3.30.310.50">
    <property type="entry name" value="Alpha-D-phosphohexomutase, C-terminal domain"/>
    <property type="match status" value="1"/>
</dbReference>
<comment type="similarity">
    <text evidence="3">Belongs to the CTAG/PCC1 family.</text>
</comment>
<protein>
    <submittedName>
        <fullName evidence="8">EKC/KEOPS complex subunit LAGE3</fullName>
    </submittedName>
</protein>
<evidence type="ECO:0000256" key="2">
    <source>
        <dbReference type="ARBA" id="ARBA00004496"/>
    </source>
</evidence>
<dbReference type="GO" id="GO:0005634">
    <property type="term" value="C:nucleus"/>
    <property type="evidence" value="ECO:0007669"/>
    <property type="project" value="UniProtKB-SubCell"/>
</dbReference>
<evidence type="ECO:0000313" key="9">
    <source>
        <dbReference type="Proteomes" id="UP000827549"/>
    </source>
</evidence>
<keyword evidence="6" id="KW-0539">Nucleus</keyword>
<dbReference type="GO" id="GO:0008033">
    <property type="term" value="P:tRNA processing"/>
    <property type="evidence" value="ECO:0007669"/>
    <property type="project" value="UniProtKB-KW"/>
</dbReference>
<feature type="region of interest" description="Disordered" evidence="7">
    <location>
        <begin position="110"/>
        <end position="129"/>
    </location>
</feature>
<dbReference type="AlphaFoldDB" id="A0AAF0Y9X2"/>
<keyword evidence="5" id="KW-0819">tRNA processing</keyword>
<reference evidence="8" key="1">
    <citation type="submission" date="2023-10" db="EMBL/GenBank/DDBJ databases">
        <authorList>
            <person name="Noh H."/>
        </authorList>
    </citation>
    <scope>NUCLEOTIDE SEQUENCE</scope>
    <source>
        <strain evidence="8">DUCC4014</strain>
    </source>
</reference>
<dbReference type="FunFam" id="3.30.310.50:FF:000005">
    <property type="entry name" value="L antigen family member 3"/>
    <property type="match status" value="1"/>
</dbReference>
<evidence type="ECO:0000256" key="3">
    <source>
        <dbReference type="ARBA" id="ARBA00007073"/>
    </source>
</evidence>
<dbReference type="GeneID" id="87807619"/>
<dbReference type="GO" id="GO:0070525">
    <property type="term" value="P:tRNA threonylcarbamoyladenosine metabolic process"/>
    <property type="evidence" value="ECO:0007669"/>
    <property type="project" value="TreeGrafter"/>
</dbReference>
<dbReference type="GO" id="GO:0000408">
    <property type="term" value="C:EKC/KEOPS complex"/>
    <property type="evidence" value="ECO:0007669"/>
    <property type="project" value="TreeGrafter"/>
</dbReference>
<evidence type="ECO:0000256" key="7">
    <source>
        <dbReference type="SAM" id="MobiDB-lite"/>
    </source>
</evidence>
<dbReference type="EMBL" id="CP086716">
    <property type="protein sequence ID" value="WOO80854.1"/>
    <property type="molecule type" value="Genomic_DNA"/>
</dbReference>
<evidence type="ECO:0000256" key="5">
    <source>
        <dbReference type="ARBA" id="ARBA00022694"/>
    </source>
</evidence>
<dbReference type="Proteomes" id="UP000827549">
    <property type="component" value="Chromosome 3"/>
</dbReference>
<evidence type="ECO:0000256" key="4">
    <source>
        <dbReference type="ARBA" id="ARBA00022490"/>
    </source>
</evidence>
<evidence type="ECO:0000256" key="6">
    <source>
        <dbReference type="ARBA" id="ARBA00023242"/>
    </source>
</evidence>
<dbReference type="PANTHER" id="PTHR31283">
    <property type="entry name" value="EKC/KEOPS COMPLEX SUBUNIT PCC1 FAMILY MEMBER"/>
    <property type="match status" value="1"/>
</dbReference>
<comment type="subcellular location">
    <subcellularLocation>
        <location evidence="2">Cytoplasm</location>
    </subcellularLocation>
    <subcellularLocation>
        <location evidence="1">Nucleus</location>
    </subcellularLocation>
</comment>
<name>A0AAF0Y9X2_9TREE</name>
<dbReference type="PANTHER" id="PTHR31283:SF5">
    <property type="entry name" value="EKC_KEOPS COMPLEX SUBUNIT LAGE3"/>
    <property type="match status" value="1"/>
</dbReference>
<dbReference type="InterPro" id="IPR015419">
    <property type="entry name" value="CTAG/Pcc1"/>
</dbReference>
<organism evidence="8 9">
    <name type="scientific">Vanrija pseudolonga</name>
    <dbReference type="NCBI Taxonomy" id="143232"/>
    <lineage>
        <taxon>Eukaryota</taxon>
        <taxon>Fungi</taxon>
        <taxon>Dikarya</taxon>
        <taxon>Basidiomycota</taxon>
        <taxon>Agaricomycotina</taxon>
        <taxon>Tremellomycetes</taxon>
        <taxon>Trichosporonales</taxon>
        <taxon>Trichosporonaceae</taxon>
        <taxon>Vanrija</taxon>
    </lineage>
</organism>
<dbReference type="RefSeq" id="XP_062626886.1">
    <property type="nucleotide sequence ID" value="XM_062770902.1"/>
</dbReference>
<keyword evidence="4" id="KW-0963">Cytoplasm</keyword>
<evidence type="ECO:0000313" key="8">
    <source>
        <dbReference type="EMBL" id="WOO80854.1"/>
    </source>
</evidence>
<proteinExistence type="inferred from homology"/>
<dbReference type="Pfam" id="PF09341">
    <property type="entry name" value="Pcc1"/>
    <property type="match status" value="1"/>
</dbReference>
<dbReference type="GO" id="GO:0005737">
    <property type="term" value="C:cytoplasm"/>
    <property type="evidence" value="ECO:0007669"/>
    <property type="project" value="UniProtKB-SubCell"/>
</dbReference>
<gene>
    <name evidence="8" type="primary">LAGE3</name>
    <name evidence="8" type="ORF">LOC62_03G004381</name>
</gene>
<sequence>MSSQLSHSVTLRIPFHTAQHAAHAKRALDVDREVNAGFVERSTKVEGDELVVLVRATSLRLLRLATNSFLSSVELVLRTMGEFAPDPDEVLPSDAELEAISAAAHLEGGGRKGIELKGGAGAGGGEEVK</sequence>
<feature type="compositionally biased region" description="Gly residues" evidence="7">
    <location>
        <begin position="116"/>
        <end position="129"/>
    </location>
</feature>
<evidence type="ECO:0000256" key="1">
    <source>
        <dbReference type="ARBA" id="ARBA00004123"/>
    </source>
</evidence>